<comment type="caution">
    <text evidence="2">The sequence shown here is derived from an EMBL/GenBank/DDBJ whole genome shotgun (WGS) entry which is preliminary data.</text>
</comment>
<gene>
    <name evidence="2" type="ORF">GOODEAATRI_023415</name>
</gene>
<name>A0ABV0NMN2_9TELE</name>
<proteinExistence type="predicted"/>
<feature type="transmembrane region" description="Helical" evidence="1">
    <location>
        <begin position="93"/>
        <end position="111"/>
    </location>
</feature>
<reference evidence="2 3" key="1">
    <citation type="submission" date="2021-06" db="EMBL/GenBank/DDBJ databases">
        <authorList>
            <person name="Palmer J.M."/>
        </authorList>
    </citation>
    <scope>NUCLEOTIDE SEQUENCE [LARGE SCALE GENOMIC DNA]</scope>
    <source>
        <strain evidence="2 3">GA_2019</strain>
        <tissue evidence="2">Muscle</tissue>
    </source>
</reference>
<keyword evidence="1" id="KW-0812">Transmembrane</keyword>
<keyword evidence="1" id="KW-0472">Membrane</keyword>
<evidence type="ECO:0000256" key="1">
    <source>
        <dbReference type="SAM" id="Phobius"/>
    </source>
</evidence>
<keyword evidence="1" id="KW-1133">Transmembrane helix</keyword>
<dbReference type="Proteomes" id="UP001476798">
    <property type="component" value="Unassembled WGS sequence"/>
</dbReference>
<organism evidence="2 3">
    <name type="scientific">Goodea atripinnis</name>
    <dbReference type="NCBI Taxonomy" id="208336"/>
    <lineage>
        <taxon>Eukaryota</taxon>
        <taxon>Metazoa</taxon>
        <taxon>Chordata</taxon>
        <taxon>Craniata</taxon>
        <taxon>Vertebrata</taxon>
        <taxon>Euteleostomi</taxon>
        <taxon>Actinopterygii</taxon>
        <taxon>Neopterygii</taxon>
        <taxon>Teleostei</taxon>
        <taxon>Neoteleostei</taxon>
        <taxon>Acanthomorphata</taxon>
        <taxon>Ovalentaria</taxon>
        <taxon>Atherinomorphae</taxon>
        <taxon>Cyprinodontiformes</taxon>
        <taxon>Goodeidae</taxon>
        <taxon>Goodea</taxon>
    </lineage>
</organism>
<dbReference type="EMBL" id="JAHRIO010042491">
    <property type="protein sequence ID" value="MEQ2172667.1"/>
    <property type="molecule type" value="Genomic_DNA"/>
</dbReference>
<evidence type="ECO:0000313" key="3">
    <source>
        <dbReference type="Proteomes" id="UP001476798"/>
    </source>
</evidence>
<sequence>MTRCTSLKLTLGTGMSAKRSHLAVSSGVARQLNFLSTIVVKSLMIFQYCRESRSNLTKSLGGNLTESTWAWYCCLENSSSCVTESSAICEGDGCIIVGILLFFGVGLAFFVDDVASVSPAQPYDAFAGVPVQTPCVIIYIGWRFTTHIVLRHDVQLVSIGTIISSFSHFL</sequence>
<feature type="transmembrane region" description="Helical" evidence="1">
    <location>
        <begin position="123"/>
        <end position="142"/>
    </location>
</feature>
<accession>A0ABV0NMN2</accession>
<evidence type="ECO:0000313" key="2">
    <source>
        <dbReference type="EMBL" id="MEQ2172667.1"/>
    </source>
</evidence>
<protein>
    <submittedName>
        <fullName evidence="2">Uncharacterized protein</fullName>
    </submittedName>
</protein>
<keyword evidence="3" id="KW-1185">Reference proteome</keyword>